<dbReference type="EMBL" id="FPAJ01000008">
    <property type="protein sequence ID" value="SFT15786.1"/>
    <property type="molecule type" value="Genomic_DNA"/>
</dbReference>
<name>A0A1I6VQ01_9RHOB</name>
<proteinExistence type="predicted"/>
<dbReference type="InterPro" id="IPR011037">
    <property type="entry name" value="Pyrv_Knase-like_insert_dom_sf"/>
</dbReference>
<dbReference type="Pfam" id="PF03476">
    <property type="entry name" value="MOSC_N"/>
    <property type="match status" value="1"/>
</dbReference>
<dbReference type="InterPro" id="IPR005303">
    <property type="entry name" value="MOCOS_middle"/>
</dbReference>
<dbReference type="Gene3D" id="2.40.33.20">
    <property type="entry name" value="PK beta-barrel domain-like"/>
    <property type="match status" value="1"/>
</dbReference>
<dbReference type="PROSITE" id="PS51340">
    <property type="entry name" value="MOSC"/>
    <property type="match status" value="1"/>
</dbReference>
<evidence type="ECO:0000313" key="3">
    <source>
        <dbReference type="Proteomes" id="UP000199239"/>
    </source>
</evidence>
<dbReference type="AlphaFoldDB" id="A0A1I6VQ01"/>
<sequence>MQVGALYRHPIKSHGRETIDEVRLTQGETMPWDRVWAVTHDATKFDANAPQWASCHNFMIGSRTPGLAGIWATLDETTRAITLTHQNLAPLTFRPDDSADTARFLEWVAPLSPAHRAAPTAIVAVPNRGMTDSDYPSISIMNSASHRAVADALGVEITKERWRGNIWLDDIPAWAEFDWIGRDVKIGDAVLRIREPIKRCPVTNTNPITGERDTAILDILNSVFGHQNFGVYAEVITSGDITLGTKAEVI</sequence>
<evidence type="ECO:0000313" key="2">
    <source>
        <dbReference type="EMBL" id="SFT15786.1"/>
    </source>
</evidence>
<dbReference type="SUPFAM" id="SSF50800">
    <property type="entry name" value="PK beta-barrel domain-like"/>
    <property type="match status" value="1"/>
</dbReference>
<dbReference type="GO" id="GO:0030170">
    <property type="term" value="F:pyridoxal phosphate binding"/>
    <property type="evidence" value="ECO:0007669"/>
    <property type="project" value="InterPro"/>
</dbReference>
<organism evidence="2 3">
    <name type="scientific">Sulfitobacter marinus</name>
    <dbReference type="NCBI Taxonomy" id="394264"/>
    <lineage>
        <taxon>Bacteria</taxon>
        <taxon>Pseudomonadati</taxon>
        <taxon>Pseudomonadota</taxon>
        <taxon>Alphaproteobacteria</taxon>
        <taxon>Rhodobacterales</taxon>
        <taxon>Roseobacteraceae</taxon>
        <taxon>Sulfitobacter</taxon>
    </lineage>
</organism>
<dbReference type="GO" id="GO:0030151">
    <property type="term" value="F:molybdenum ion binding"/>
    <property type="evidence" value="ECO:0007669"/>
    <property type="project" value="InterPro"/>
</dbReference>
<dbReference type="RefSeq" id="WP_093917669.1">
    <property type="nucleotide sequence ID" value="NZ_FPAJ01000008.1"/>
</dbReference>
<dbReference type="GO" id="GO:0003824">
    <property type="term" value="F:catalytic activity"/>
    <property type="evidence" value="ECO:0007669"/>
    <property type="project" value="InterPro"/>
</dbReference>
<protein>
    <recommendedName>
        <fullName evidence="1">MOSC domain-containing protein</fullName>
    </recommendedName>
</protein>
<accession>A0A1I6VQ01</accession>
<dbReference type="STRING" id="394264.SAMN04488040_3494"/>
<dbReference type="Pfam" id="PF03473">
    <property type="entry name" value="MOSC"/>
    <property type="match status" value="1"/>
</dbReference>
<keyword evidence="3" id="KW-1185">Reference proteome</keyword>
<dbReference type="InterPro" id="IPR005302">
    <property type="entry name" value="MoCF_Sase_C"/>
</dbReference>
<gene>
    <name evidence="2" type="ORF">SAMN04488040_3494</name>
</gene>
<dbReference type="OrthoDB" id="581532at2"/>
<feature type="domain" description="MOSC" evidence="1">
    <location>
        <begin position="109"/>
        <end position="250"/>
    </location>
</feature>
<evidence type="ECO:0000259" key="1">
    <source>
        <dbReference type="PROSITE" id="PS51340"/>
    </source>
</evidence>
<reference evidence="3" key="1">
    <citation type="submission" date="2016-10" db="EMBL/GenBank/DDBJ databases">
        <authorList>
            <person name="Varghese N."/>
            <person name="Submissions S."/>
        </authorList>
    </citation>
    <scope>NUCLEOTIDE SEQUENCE [LARGE SCALE GENOMIC DNA]</scope>
    <source>
        <strain evidence="3">DSM 23422</strain>
    </source>
</reference>
<dbReference type="Proteomes" id="UP000199239">
    <property type="component" value="Unassembled WGS sequence"/>
</dbReference>